<evidence type="ECO:0000256" key="5">
    <source>
        <dbReference type="SAM" id="MobiDB-lite"/>
    </source>
</evidence>
<dbReference type="Gene3D" id="1.20.120.1810">
    <property type="match status" value="1"/>
</dbReference>
<evidence type="ECO:0000259" key="6">
    <source>
        <dbReference type="PROSITE" id="PS00715"/>
    </source>
</evidence>
<dbReference type="InterPro" id="IPR007627">
    <property type="entry name" value="RNA_pol_sigma70_r2"/>
</dbReference>
<feature type="region of interest" description="Disordered" evidence="5">
    <location>
        <begin position="449"/>
        <end position="472"/>
    </location>
</feature>
<proteinExistence type="predicted"/>
<feature type="region of interest" description="Disordered" evidence="5">
    <location>
        <begin position="1"/>
        <end position="24"/>
    </location>
</feature>
<protein>
    <submittedName>
        <fullName evidence="7">Sigma-70 family RNA polymerase sigma factor</fullName>
    </submittedName>
</protein>
<dbReference type="InterPro" id="IPR014284">
    <property type="entry name" value="RNA_pol_sigma-70_dom"/>
</dbReference>
<dbReference type="Proteomes" id="UP001150924">
    <property type="component" value="Unassembled WGS sequence"/>
</dbReference>
<dbReference type="SUPFAM" id="SSF88659">
    <property type="entry name" value="Sigma3 and sigma4 domains of RNA polymerase sigma factors"/>
    <property type="match status" value="2"/>
</dbReference>
<dbReference type="InterPro" id="IPR013325">
    <property type="entry name" value="RNA_pol_sigma_r2"/>
</dbReference>
<reference evidence="7" key="1">
    <citation type="submission" date="2022-11" db="EMBL/GenBank/DDBJ databases">
        <title>Minimal conservation of predation-associated metabolite biosynthetic gene clusters underscores biosynthetic potential of Myxococcota including descriptions for ten novel species: Archangium lansinium sp. nov., Myxococcus landrumus sp. nov., Nannocystis bai.</title>
        <authorList>
            <person name="Ahearne A."/>
            <person name="Stevens C."/>
            <person name="Phillips K."/>
        </authorList>
    </citation>
    <scope>NUCLEOTIDE SEQUENCE</scope>
    <source>
        <strain evidence="7">Na p29</strain>
    </source>
</reference>
<dbReference type="EMBL" id="JAPNKE010000002">
    <property type="protein sequence ID" value="MCY1006539.1"/>
    <property type="molecule type" value="Genomic_DNA"/>
</dbReference>
<keyword evidence="1" id="KW-0805">Transcription regulation</keyword>
<dbReference type="InterPro" id="IPR007630">
    <property type="entry name" value="RNA_pol_sigma70_r4"/>
</dbReference>
<evidence type="ECO:0000256" key="3">
    <source>
        <dbReference type="ARBA" id="ARBA00023125"/>
    </source>
</evidence>
<dbReference type="GO" id="GO:0006352">
    <property type="term" value="P:DNA-templated transcription initiation"/>
    <property type="evidence" value="ECO:0007669"/>
    <property type="project" value="InterPro"/>
</dbReference>
<gene>
    <name evidence="7" type="ORF">OV079_13450</name>
</gene>
<dbReference type="Pfam" id="PF04542">
    <property type="entry name" value="Sigma70_r2"/>
    <property type="match status" value="1"/>
</dbReference>
<evidence type="ECO:0000313" key="7">
    <source>
        <dbReference type="EMBL" id="MCY1006539.1"/>
    </source>
</evidence>
<dbReference type="GO" id="GO:0003677">
    <property type="term" value="F:DNA binding"/>
    <property type="evidence" value="ECO:0007669"/>
    <property type="project" value="UniProtKB-KW"/>
</dbReference>
<evidence type="ECO:0000256" key="1">
    <source>
        <dbReference type="ARBA" id="ARBA00023015"/>
    </source>
</evidence>
<evidence type="ECO:0000313" key="8">
    <source>
        <dbReference type="Proteomes" id="UP001150924"/>
    </source>
</evidence>
<dbReference type="AlphaFoldDB" id="A0A9X3IXH1"/>
<dbReference type="InterPro" id="IPR036388">
    <property type="entry name" value="WH-like_DNA-bd_sf"/>
</dbReference>
<keyword evidence="8" id="KW-1185">Reference proteome</keyword>
<feature type="compositionally biased region" description="Basic and acidic residues" evidence="5">
    <location>
        <begin position="1"/>
        <end position="18"/>
    </location>
</feature>
<evidence type="ECO:0000256" key="2">
    <source>
        <dbReference type="ARBA" id="ARBA00023082"/>
    </source>
</evidence>
<sequence>MTPARPRAERTERVREGGSEAAANDESPNFLGVYFREMAGLGVMSPEEELTIATRIADLRRAYWTAMLAYPPFVEPIVALIEARFTDEDVPRGELDALRTSARNLRDRETRATRTAFEAACHTLVERASEVDLDGVVSDLVYADLEGLDAGRREGLNMQVNPPRQGSRPFELYVQRVKQAGEALRVAKNAFVKANLRLVVSIARRFNHGRMPLQDLIQEGNIGLMKAVDRFDHRKGFRFSTYGSWWIRHAISRAIADKGREVRLPVHMIDAHHKLSRARREFEILHGREPQLEELAKHTGLASEKIERMGTVIFDQAISLDRPVSDDDGRRVVDFLEDDEAAAPGENLEAEALSEQVREVITQLRPIEADILRKRFGLDDSGDELTLKEIGEQYSLSRERIRQLRSRRSARSAASSSAAKSCDPEILAARAGAPGGMFPPWCVLKTRTSSAPKGAARPRHAAPFQRVRVPPG</sequence>
<dbReference type="InterPro" id="IPR013324">
    <property type="entry name" value="RNA_pol_sigma_r3/r4-like"/>
</dbReference>
<dbReference type="Pfam" id="PF04539">
    <property type="entry name" value="Sigma70_r3"/>
    <property type="match status" value="1"/>
</dbReference>
<dbReference type="InterPro" id="IPR007624">
    <property type="entry name" value="RNA_pol_sigma70_r3"/>
</dbReference>
<dbReference type="PANTHER" id="PTHR30603">
    <property type="entry name" value="RNA POLYMERASE SIGMA FACTOR RPO"/>
    <property type="match status" value="1"/>
</dbReference>
<name>A0A9X3IXH1_9BACT</name>
<accession>A0A9X3IXH1</accession>
<dbReference type="RefSeq" id="WP_267768785.1">
    <property type="nucleotide sequence ID" value="NZ_JAPNKE010000002.1"/>
</dbReference>
<keyword evidence="2" id="KW-0731">Sigma factor</keyword>
<comment type="caution">
    <text evidence="7">The sequence shown here is derived from an EMBL/GenBank/DDBJ whole genome shotgun (WGS) entry which is preliminary data.</text>
</comment>
<organism evidence="7 8">
    <name type="scientific">Nannocystis pusilla</name>
    <dbReference type="NCBI Taxonomy" id="889268"/>
    <lineage>
        <taxon>Bacteria</taxon>
        <taxon>Pseudomonadati</taxon>
        <taxon>Myxococcota</taxon>
        <taxon>Polyangia</taxon>
        <taxon>Nannocystales</taxon>
        <taxon>Nannocystaceae</taxon>
        <taxon>Nannocystis</taxon>
    </lineage>
</organism>
<dbReference type="GO" id="GO:0016987">
    <property type="term" value="F:sigma factor activity"/>
    <property type="evidence" value="ECO:0007669"/>
    <property type="project" value="UniProtKB-KW"/>
</dbReference>
<feature type="domain" description="RNA polymerase sigma-70" evidence="6">
    <location>
        <begin position="215"/>
        <end position="228"/>
    </location>
</feature>
<dbReference type="PROSITE" id="PS00715">
    <property type="entry name" value="SIGMA70_1"/>
    <property type="match status" value="1"/>
</dbReference>
<dbReference type="PRINTS" id="PR00046">
    <property type="entry name" value="SIGMA70FCT"/>
</dbReference>
<dbReference type="Pfam" id="PF04545">
    <property type="entry name" value="Sigma70_r4"/>
    <property type="match status" value="1"/>
</dbReference>
<evidence type="ECO:0000256" key="4">
    <source>
        <dbReference type="ARBA" id="ARBA00023163"/>
    </source>
</evidence>
<keyword evidence="4" id="KW-0804">Transcription</keyword>
<dbReference type="InterPro" id="IPR000943">
    <property type="entry name" value="RNA_pol_sigma70"/>
</dbReference>
<keyword evidence="3" id="KW-0238">DNA-binding</keyword>
<dbReference type="NCBIfam" id="TIGR02937">
    <property type="entry name" value="sigma70-ECF"/>
    <property type="match status" value="1"/>
</dbReference>
<dbReference type="PANTHER" id="PTHR30603:SF47">
    <property type="entry name" value="RNA POLYMERASE SIGMA FACTOR SIGD, CHLOROPLASTIC"/>
    <property type="match status" value="1"/>
</dbReference>
<dbReference type="SUPFAM" id="SSF88946">
    <property type="entry name" value="Sigma2 domain of RNA polymerase sigma factors"/>
    <property type="match status" value="1"/>
</dbReference>
<dbReference type="Gene3D" id="1.10.10.10">
    <property type="entry name" value="Winged helix-like DNA-binding domain superfamily/Winged helix DNA-binding domain"/>
    <property type="match status" value="2"/>
</dbReference>
<dbReference type="InterPro" id="IPR050239">
    <property type="entry name" value="Sigma-70_RNA_pol_init_factors"/>
</dbReference>